<dbReference type="SUPFAM" id="SSF53098">
    <property type="entry name" value="Ribonuclease H-like"/>
    <property type="match status" value="1"/>
</dbReference>
<name>A0A6G0VRY6_APHCR</name>
<feature type="region of interest" description="Disordered" evidence="1">
    <location>
        <begin position="1"/>
        <end position="27"/>
    </location>
</feature>
<evidence type="ECO:0000313" key="3">
    <source>
        <dbReference type="EMBL" id="KAF0706358.1"/>
    </source>
</evidence>
<keyword evidence="4" id="KW-1185">Reference proteome</keyword>
<dbReference type="Pfam" id="PF14291">
    <property type="entry name" value="DUF4371"/>
    <property type="match status" value="1"/>
</dbReference>
<accession>A0A6G0VRY6</accession>
<dbReference type="Proteomes" id="UP000478052">
    <property type="component" value="Unassembled WGS sequence"/>
</dbReference>
<evidence type="ECO:0000256" key="1">
    <source>
        <dbReference type="SAM" id="MobiDB-lite"/>
    </source>
</evidence>
<dbReference type="InterPro" id="IPR025398">
    <property type="entry name" value="DUF4371"/>
</dbReference>
<sequence length="802" mass="92152">MVGRSRDLARTFQSGSQKRAKKQKQDDFLKKQRGALDKYAGIVTKTTASLNDEENVDSTLLHSVIDTSPDNLSSIRDSTTLNLNSTIEENQVDNSFLNIEKFNNIEDLDSAKYLPVQSSSNNEYSIIDSVNTFENSIVYDLSDPAYWPQCMSNINRVQIIEKGPIRVENYTFPIQKITGRKFSVANFNKIMSNGEVVDRRWLVYSKTTDRVYCYVCKLFEPTLNTCLANVGCDDWGHLSNILKTHERNKNHYINTTKWFEMKNNLSSSNTLDNEFLAIFEKEKQHWRNVLIRIVAAIKFLCKRSLAFRGKSDIILTKNNGNFLGLIEMLAEFDPTMIEHISRIKNKETHDHYLSHQIQDELIQIIAEQVKENILSKIKQSKYYSIIMDSTPDINHQEQVSIVIRIVHMNSDESPDPSIKEYFLTFINVHSTTGLNLSNILINQLNISNLKLSDCRGQSYDNGANMIGPYKGVQARILQNNSRAFFVPCSAHSLNLVLRDSAKSSTIAITFFGYLGRIYNLFSASTHRWDIFKSHCQLYTVKQWSETRWESRINSVKAVRFQVENVIGALKEIMETSDDPIAKSEAQSLINEVGSFEFVLSLIIWYEVLVEVNIVSKHFQNPSMQLDVLTKMLEGLIAFLKKYRDNGFETATETAKNLAIRIGIEPTFKSHRLRKKKTFFNYENPDEVPQNSEQRFRTQYFLVILDSAIISMSKRFNQINNFNSTFGFLYDMSKLKTMADTEILKHCQDLQTVLTDGEDKDIDAIDLLEEILVLREMVDDNMTTLDTLKLVKKSLGSFSNVEV</sequence>
<reference evidence="3 4" key="1">
    <citation type="submission" date="2019-08" db="EMBL/GenBank/DDBJ databases">
        <title>Whole genome of Aphis craccivora.</title>
        <authorList>
            <person name="Voronova N.V."/>
            <person name="Shulinski R.S."/>
            <person name="Bandarenka Y.V."/>
            <person name="Zhorov D.G."/>
            <person name="Warner D."/>
        </authorList>
    </citation>
    <scope>NUCLEOTIDE SEQUENCE [LARGE SCALE GENOMIC DNA]</scope>
    <source>
        <strain evidence="3">180601</strain>
        <tissue evidence="3">Whole Body</tissue>
    </source>
</reference>
<dbReference type="OrthoDB" id="6594032at2759"/>
<dbReference type="PANTHER" id="PTHR45749">
    <property type="match status" value="1"/>
</dbReference>
<dbReference type="InterPro" id="IPR012337">
    <property type="entry name" value="RNaseH-like_sf"/>
</dbReference>
<evidence type="ECO:0000259" key="2">
    <source>
        <dbReference type="Pfam" id="PF14291"/>
    </source>
</evidence>
<gene>
    <name evidence="3" type="ORF">FWK35_00038124</name>
</gene>
<evidence type="ECO:0000313" key="4">
    <source>
        <dbReference type="Proteomes" id="UP000478052"/>
    </source>
</evidence>
<feature type="domain" description="DUF4371" evidence="2">
    <location>
        <begin position="286"/>
        <end position="471"/>
    </location>
</feature>
<dbReference type="EMBL" id="VUJU01012940">
    <property type="protein sequence ID" value="KAF0706358.1"/>
    <property type="molecule type" value="Genomic_DNA"/>
</dbReference>
<dbReference type="PANTHER" id="PTHR45749:SF35">
    <property type="entry name" value="AC-LIKE TRANSPOSASE-RELATED"/>
    <property type="match status" value="1"/>
</dbReference>
<organism evidence="3 4">
    <name type="scientific">Aphis craccivora</name>
    <name type="common">Cowpea aphid</name>
    <dbReference type="NCBI Taxonomy" id="307492"/>
    <lineage>
        <taxon>Eukaryota</taxon>
        <taxon>Metazoa</taxon>
        <taxon>Ecdysozoa</taxon>
        <taxon>Arthropoda</taxon>
        <taxon>Hexapoda</taxon>
        <taxon>Insecta</taxon>
        <taxon>Pterygota</taxon>
        <taxon>Neoptera</taxon>
        <taxon>Paraneoptera</taxon>
        <taxon>Hemiptera</taxon>
        <taxon>Sternorrhyncha</taxon>
        <taxon>Aphidomorpha</taxon>
        <taxon>Aphidoidea</taxon>
        <taxon>Aphididae</taxon>
        <taxon>Aphidini</taxon>
        <taxon>Aphis</taxon>
        <taxon>Aphis</taxon>
    </lineage>
</organism>
<comment type="caution">
    <text evidence="3">The sequence shown here is derived from an EMBL/GenBank/DDBJ whole genome shotgun (WGS) entry which is preliminary data.</text>
</comment>
<dbReference type="AlphaFoldDB" id="A0A6G0VRY6"/>
<proteinExistence type="predicted"/>
<feature type="non-terminal residue" evidence="3">
    <location>
        <position position="802"/>
    </location>
</feature>
<protein>
    <submittedName>
        <fullName evidence="3">Zinc finger MYM-type protein 1-like</fullName>
    </submittedName>
</protein>